<dbReference type="EMBL" id="JBEPAZ010000006">
    <property type="protein sequence ID" value="MER6428197.1"/>
    <property type="molecule type" value="Genomic_DNA"/>
</dbReference>
<organism evidence="2 3">
    <name type="scientific">Streptomyces sp. 900105245</name>
    <dbReference type="NCBI Taxonomy" id="3154379"/>
    <lineage>
        <taxon>Bacteria</taxon>
        <taxon>Bacillati</taxon>
        <taxon>Actinomycetota</taxon>
        <taxon>Actinomycetes</taxon>
        <taxon>Kitasatosporales</taxon>
        <taxon>Streptomycetaceae</taxon>
        <taxon>Streptomyces</taxon>
    </lineage>
</organism>
<proteinExistence type="predicted"/>
<keyword evidence="3" id="KW-1185">Reference proteome</keyword>
<feature type="domain" description="Hemerythrin-like" evidence="1">
    <location>
        <begin position="31"/>
        <end position="146"/>
    </location>
</feature>
<evidence type="ECO:0000259" key="1">
    <source>
        <dbReference type="Pfam" id="PF01814"/>
    </source>
</evidence>
<dbReference type="InterPro" id="IPR012312">
    <property type="entry name" value="Hemerythrin-like"/>
</dbReference>
<comment type="caution">
    <text evidence="2">The sequence shown here is derived from an EMBL/GenBank/DDBJ whole genome shotgun (WGS) entry which is preliminary data.</text>
</comment>
<sequence length="231" mass="25388">MAARNGRGVPDTDEMIVVHRLFMQEYRAAVPLVRGVRPGDRARSGIVADHLDALDVMLTEHHLAEDELVWPRLAVDPAVEPALTARMEEQHERIADALGRLRSALPQWRASADPALRDTVADACAELLPALEAHLGDEEEHILPLVPGRFTVAEWAVLSERGRAVVPKAQRLYMLGALGEAAGDDRRDEFLGRLPGPVRLIYRIAGRTLRRRTRARLHGTRASGGVGVPVA</sequence>
<accession>A0ABV1U3X6</accession>
<reference evidence="2 3" key="1">
    <citation type="submission" date="2024-06" db="EMBL/GenBank/DDBJ databases">
        <title>The Natural Products Discovery Center: Release of the First 8490 Sequenced Strains for Exploring Actinobacteria Biosynthetic Diversity.</title>
        <authorList>
            <person name="Kalkreuter E."/>
            <person name="Kautsar S.A."/>
            <person name="Yang D."/>
            <person name="Bader C.D."/>
            <person name="Teijaro C.N."/>
            <person name="Fluegel L."/>
            <person name="Davis C.M."/>
            <person name="Simpson J.R."/>
            <person name="Lauterbach L."/>
            <person name="Steele A.D."/>
            <person name="Gui C."/>
            <person name="Meng S."/>
            <person name="Li G."/>
            <person name="Viehrig K."/>
            <person name="Ye F."/>
            <person name="Su P."/>
            <person name="Kiefer A.F."/>
            <person name="Nichols A."/>
            <person name="Cepeda A.J."/>
            <person name="Yan W."/>
            <person name="Fan B."/>
            <person name="Jiang Y."/>
            <person name="Adhikari A."/>
            <person name="Zheng C.-J."/>
            <person name="Schuster L."/>
            <person name="Cowan T.M."/>
            <person name="Smanski M.J."/>
            <person name="Chevrette M.G."/>
            <person name="De Carvalho L.P.S."/>
            <person name="Shen B."/>
        </authorList>
    </citation>
    <scope>NUCLEOTIDE SEQUENCE [LARGE SCALE GENOMIC DNA]</scope>
    <source>
        <strain evidence="2 3">NPDC001166</strain>
    </source>
</reference>
<evidence type="ECO:0000313" key="3">
    <source>
        <dbReference type="Proteomes" id="UP001470023"/>
    </source>
</evidence>
<dbReference type="RefSeq" id="WP_352063372.1">
    <property type="nucleotide sequence ID" value="NZ_JBEPAZ010000006.1"/>
</dbReference>
<gene>
    <name evidence="2" type="ORF">ABT272_10665</name>
</gene>
<evidence type="ECO:0000313" key="2">
    <source>
        <dbReference type="EMBL" id="MER6428197.1"/>
    </source>
</evidence>
<dbReference type="Gene3D" id="1.20.120.520">
    <property type="entry name" value="nmb1532 protein domain like"/>
    <property type="match status" value="1"/>
</dbReference>
<protein>
    <submittedName>
        <fullName evidence="2">Hemerythrin domain-containing protein</fullName>
    </submittedName>
</protein>
<name>A0ABV1U3X6_9ACTN</name>
<dbReference type="CDD" id="cd12108">
    <property type="entry name" value="Hr-like"/>
    <property type="match status" value="1"/>
</dbReference>
<dbReference type="Pfam" id="PF01814">
    <property type="entry name" value="Hemerythrin"/>
    <property type="match status" value="1"/>
</dbReference>
<dbReference type="Proteomes" id="UP001470023">
    <property type="component" value="Unassembled WGS sequence"/>
</dbReference>